<dbReference type="RefSeq" id="WP_052203215.1">
    <property type="nucleotide sequence ID" value="NZ_BAAAGW010000024.1"/>
</dbReference>
<dbReference type="EMBL" id="CP012342">
    <property type="protein sequence ID" value="AKV57852.1"/>
    <property type="molecule type" value="Genomic_DNA"/>
</dbReference>
<dbReference type="PANTHER" id="PTHR46018">
    <property type="entry name" value="ZINC PHOSPHODIESTERASE ELAC PROTEIN 1"/>
    <property type="match status" value="1"/>
</dbReference>
<reference evidence="2 3" key="1">
    <citation type="submission" date="2015-08" db="EMBL/GenBank/DDBJ databases">
        <authorList>
            <person name="Babu N.S."/>
            <person name="Beckwith C.J."/>
            <person name="Beseler K.G."/>
            <person name="Brison A."/>
            <person name="Carone J.V."/>
            <person name="Caskin T.P."/>
            <person name="Diamond M."/>
            <person name="Durham M.E."/>
            <person name="Foxe J.M."/>
            <person name="Go M."/>
            <person name="Henderson B.A."/>
            <person name="Jones I.B."/>
            <person name="McGettigan J.A."/>
            <person name="Micheletti S.J."/>
            <person name="Nasrallah M.E."/>
            <person name="Ortiz D."/>
            <person name="Piller C.R."/>
            <person name="Privatt S.R."/>
            <person name="Schneider S.L."/>
            <person name="Sharp S."/>
            <person name="Smith T.C."/>
            <person name="Stanton J.D."/>
            <person name="Ullery H.E."/>
            <person name="Wilson R.J."/>
            <person name="Serrano M.G."/>
            <person name="Buck G."/>
            <person name="Lee V."/>
            <person name="Wang Y."/>
            <person name="Carvalho R."/>
            <person name="Voegtly L."/>
            <person name="Shi R."/>
            <person name="Duckworth R."/>
            <person name="Johnson A."/>
            <person name="Loviza R."/>
            <person name="Walstead R."/>
            <person name="Shah Z."/>
            <person name="Kiflezghi M."/>
            <person name="Wade K."/>
            <person name="Ball S.L."/>
            <person name="Bradley K.W."/>
            <person name="Asai D.J."/>
            <person name="Bowman C.A."/>
            <person name="Russell D.A."/>
            <person name="Pope W.H."/>
            <person name="Jacobs-Sera D."/>
            <person name="Hendrix R.W."/>
            <person name="Hatfull G.F."/>
        </authorList>
    </citation>
    <scope>NUCLEOTIDE SEQUENCE [LARGE SCALE GENOMIC DNA]</scope>
    <source>
        <strain evidence="2 3">PUDD_83A45</strain>
    </source>
</reference>
<dbReference type="SUPFAM" id="SSF56281">
    <property type="entry name" value="Metallo-hydrolase/oxidoreductase"/>
    <property type="match status" value="1"/>
</dbReference>
<name>A0A0K1R8V2_9CORY</name>
<dbReference type="GO" id="GO:0042781">
    <property type="term" value="F:3'-tRNA processing endoribonuclease activity"/>
    <property type="evidence" value="ECO:0007669"/>
    <property type="project" value="TreeGrafter"/>
</dbReference>
<keyword evidence="3" id="KW-1185">Reference proteome</keyword>
<dbReference type="Gene3D" id="3.60.15.10">
    <property type="entry name" value="Ribonuclease Z/Hydroxyacylglutathione hydrolase-like"/>
    <property type="match status" value="1"/>
</dbReference>
<dbReference type="PANTHER" id="PTHR46018:SF4">
    <property type="entry name" value="METALLO-HYDROLASE YHFI-RELATED"/>
    <property type="match status" value="1"/>
</dbReference>
<feature type="domain" description="Metallo-beta-lactamase" evidence="1">
    <location>
        <begin position="51"/>
        <end position="225"/>
    </location>
</feature>
<gene>
    <name evidence="2" type="ORF">AK829_00155</name>
</gene>
<evidence type="ECO:0000259" key="1">
    <source>
        <dbReference type="Pfam" id="PF12706"/>
    </source>
</evidence>
<dbReference type="KEGG" id="crie:AK829_00155"/>
<evidence type="ECO:0000313" key="3">
    <source>
        <dbReference type="Proteomes" id="UP000060016"/>
    </source>
</evidence>
<dbReference type="Proteomes" id="UP000060016">
    <property type="component" value="Chromosome"/>
</dbReference>
<accession>A0A0K1R8V2</accession>
<organism evidence="2 3">
    <name type="scientific">Corynebacterium riegelii</name>
    <dbReference type="NCBI Taxonomy" id="156976"/>
    <lineage>
        <taxon>Bacteria</taxon>
        <taxon>Bacillati</taxon>
        <taxon>Actinomycetota</taxon>
        <taxon>Actinomycetes</taxon>
        <taxon>Mycobacteriales</taxon>
        <taxon>Corynebacteriaceae</taxon>
        <taxon>Corynebacterium</taxon>
    </lineage>
</organism>
<protein>
    <recommendedName>
        <fullName evidence="1">Metallo-beta-lactamase domain-containing protein</fullName>
    </recommendedName>
</protein>
<dbReference type="STRING" id="156976.AK829_00155"/>
<dbReference type="InterPro" id="IPR001279">
    <property type="entry name" value="Metallo-B-lactamas"/>
</dbReference>
<sequence length="257" mass="27009">MKLTIIGCSGSLGAPGNPGSSYVVSTEGNPDVVMDLGPGALAGLRNLGFDPSAAHVTFSHLHADHCSDTASLLVWRRYHPERPAVGKNRMYGPSFTADFIGQLGADGPDKPTDITDTFDVGVWQEHQAVTFEGVTITPFAVEHPAEESHALRVQDNATGAVLTYSGDSGYTASLVKAAQGADLFLCEAAWGPSAEGQPEGMHLSGEEAGRIAREAGVKKLVLVHIQPWSDKQATLEAARTQFDGPIVLGEAGAEFTV</sequence>
<evidence type="ECO:0000313" key="2">
    <source>
        <dbReference type="EMBL" id="AKV57852.1"/>
    </source>
</evidence>
<dbReference type="CDD" id="cd07716">
    <property type="entry name" value="RNaseZ_short-form-like_MBL-fold"/>
    <property type="match status" value="1"/>
</dbReference>
<proteinExistence type="predicted"/>
<dbReference type="AlphaFoldDB" id="A0A0K1R8V2"/>
<dbReference type="PATRIC" id="fig|156976.3.peg.29"/>
<dbReference type="Pfam" id="PF12706">
    <property type="entry name" value="Lactamase_B_2"/>
    <property type="match status" value="1"/>
</dbReference>
<dbReference type="InterPro" id="IPR036866">
    <property type="entry name" value="RibonucZ/Hydroxyglut_hydro"/>
</dbReference>